<keyword evidence="3" id="KW-0238">DNA-binding</keyword>
<dbReference type="Gene3D" id="1.10.10.10">
    <property type="entry name" value="Winged helix-like DNA-binding domain superfamily/Winged helix DNA-binding domain"/>
    <property type="match status" value="1"/>
</dbReference>
<keyword evidence="4" id="KW-0804">Transcription</keyword>
<dbReference type="PANTHER" id="PTHR30126:SF100">
    <property type="entry name" value="LYSR-FAMILY TRANSCRIPTIONAL REGULATOR"/>
    <property type="match status" value="1"/>
</dbReference>
<evidence type="ECO:0000256" key="2">
    <source>
        <dbReference type="ARBA" id="ARBA00023015"/>
    </source>
</evidence>
<gene>
    <name evidence="6" type="ORF">GH885_20335</name>
</gene>
<dbReference type="Proteomes" id="UP000435187">
    <property type="component" value="Unassembled WGS sequence"/>
</dbReference>
<accession>A0A6N7R5Y8</accession>
<evidence type="ECO:0000256" key="4">
    <source>
        <dbReference type="ARBA" id="ARBA00023163"/>
    </source>
</evidence>
<dbReference type="CDD" id="cd05466">
    <property type="entry name" value="PBP2_LTTR_substrate"/>
    <property type="match status" value="1"/>
</dbReference>
<evidence type="ECO:0000256" key="1">
    <source>
        <dbReference type="ARBA" id="ARBA00009437"/>
    </source>
</evidence>
<dbReference type="InterPro" id="IPR005119">
    <property type="entry name" value="LysR_subst-bd"/>
</dbReference>
<evidence type="ECO:0000256" key="3">
    <source>
        <dbReference type="ARBA" id="ARBA00023125"/>
    </source>
</evidence>
<keyword evidence="2" id="KW-0805">Transcription regulation</keyword>
<evidence type="ECO:0000259" key="5">
    <source>
        <dbReference type="PROSITE" id="PS50931"/>
    </source>
</evidence>
<sequence length="300" mass="33919">MDIKQLNTFKIAAETLNFTKTAKILNFAQSSVTSQIKSLEKELDAKLFERLGKKLYLTEIGKQFKTYADKMVNLSEEAKSIATGGDEPSGTLIIGAQESQCTYRLPPLLKEFQQQFPKVKLIFKPAHSDKIAKEQLLKGDLDVAFIMDEVRYTDSLVVEPLAKDEMKIVASPDHRLANHLEVYPQDLKDETLLLTETGCSYRTIFENTLTKAEVYPSNRIEFVSIEALKQCAIAGLGIAKLPYMAVEKDISTGRLKELKWQSDAPAFFTQIAWHKDKSMNLPLKSFIDLACQMLKDKEEI</sequence>
<dbReference type="AlphaFoldDB" id="A0A6N7R5Y8"/>
<proteinExistence type="inferred from homology"/>
<dbReference type="PRINTS" id="PR00039">
    <property type="entry name" value="HTHLYSR"/>
</dbReference>
<comment type="similarity">
    <text evidence="1">Belongs to the LysR transcriptional regulatory family.</text>
</comment>
<organism evidence="6 7">
    <name type="scientific">Gracilibacillus thailandensis</name>
    <dbReference type="NCBI Taxonomy" id="563735"/>
    <lineage>
        <taxon>Bacteria</taxon>
        <taxon>Bacillati</taxon>
        <taxon>Bacillota</taxon>
        <taxon>Bacilli</taxon>
        <taxon>Bacillales</taxon>
        <taxon>Bacillaceae</taxon>
        <taxon>Gracilibacillus</taxon>
    </lineage>
</organism>
<dbReference type="SUPFAM" id="SSF46785">
    <property type="entry name" value="Winged helix' DNA-binding domain"/>
    <property type="match status" value="1"/>
</dbReference>
<dbReference type="PANTHER" id="PTHR30126">
    <property type="entry name" value="HTH-TYPE TRANSCRIPTIONAL REGULATOR"/>
    <property type="match status" value="1"/>
</dbReference>
<reference evidence="6 7" key="1">
    <citation type="submission" date="2019-10" db="EMBL/GenBank/DDBJ databases">
        <title>Gracilibacillus salitolerans sp. nov., a moderate halophile isolated from a saline soil in northwest China.</title>
        <authorList>
            <person name="Gan L."/>
        </authorList>
    </citation>
    <scope>NUCLEOTIDE SEQUENCE [LARGE SCALE GENOMIC DNA]</scope>
    <source>
        <strain evidence="6 7">TP2-8</strain>
    </source>
</reference>
<evidence type="ECO:0000313" key="7">
    <source>
        <dbReference type="Proteomes" id="UP000435187"/>
    </source>
</evidence>
<dbReference type="InterPro" id="IPR036388">
    <property type="entry name" value="WH-like_DNA-bd_sf"/>
</dbReference>
<dbReference type="Pfam" id="PF03466">
    <property type="entry name" value="LysR_substrate"/>
    <property type="match status" value="1"/>
</dbReference>
<dbReference type="Pfam" id="PF00126">
    <property type="entry name" value="HTH_1"/>
    <property type="match status" value="1"/>
</dbReference>
<evidence type="ECO:0000313" key="6">
    <source>
        <dbReference type="EMBL" id="MRI68657.1"/>
    </source>
</evidence>
<comment type="caution">
    <text evidence="6">The sequence shown here is derived from an EMBL/GenBank/DDBJ whole genome shotgun (WGS) entry which is preliminary data.</text>
</comment>
<dbReference type="SUPFAM" id="SSF53850">
    <property type="entry name" value="Periplasmic binding protein-like II"/>
    <property type="match status" value="1"/>
</dbReference>
<dbReference type="Gene3D" id="3.40.190.290">
    <property type="match status" value="1"/>
</dbReference>
<dbReference type="PROSITE" id="PS50931">
    <property type="entry name" value="HTH_LYSR"/>
    <property type="match status" value="1"/>
</dbReference>
<keyword evidence="7" id="KW-1185">Reference proteome</keyword>
<feature type="domain" description="HTH lysR-type" evidence="5">
    <location>
        <begin position="1"/>
        <end position="58"/>
    </location>
</feature>
<dbReference type="InterPro" id="IPR036390">
    <property type="entry name" value="WH_DNA-bd_sf"/>
</dbReference>
<dbReference type="RefSeq" id="WP_153837108.1">
    <property type="nucleotide sequence ID" value="NZ_JBHUMW010000001.1"/>
</dbReference>
<dbReference type="EMBL" id="WJEE01000084">
    <property type="protein sequence ID" value="MRI68657.1"/>
    <property type="molecule type" value="Genomic_DNA"/>
</dbReference>
<name>A0A6N7R5Y8_9BACI</name>
<dbReference type="GO" id="GO:0000976">
    <property type="term" value="F:transcription cis-regulatory region binding"/>
    <property type="evidence" value="ECO:0007669"/>
    <property type="project" value="TreeGrafter"/>
</dbReference>
<protein>
    <submittedName>
        <fullName evidence="6">LysR family transcriptional regulator</fullName>
    </submittedName>
</protein>
<dbReference type="GO" id="GO:0003700">
    <property type="term" value="F:DNA-binding transcription factor activity"/>
    <property type="evidence" value="ECO:0007669"/>
    <property type="project" value="InterPro"/>
</dbReference>
<dbReference type="InterPro" id="IPR000847">
    <property type="entry name" value="LysR_HTH_N"/>
</dbReference>